<organism evidence="1 2">
    <name type="scientific">Melipona bicolor</name>
    <dbReference type="NCBI Taxonomy" id="60889"/>
    <lineage>
        <taxon>Eukaryota</taxon>
        <taxon>Metazoa</taxon>
        <taxon>Ecdysozoa</taxon>
        <taxon>Arthropoda</taxon>
        <taxon>Hexapoda</taxon>
        <taxon>Insecta</taxon>
        <taxon>Pterygota</taxon>
        <taxon>Neoptera</taxon>
        <taxon>Endopterygota</taxon>
        <taxon>Hymenoptera</taxon>
        <taxon>Apocrita</taxon>
        <taxon>Aculeata</taxon>
        <taxon>Apoidea</taxon>
        <taxon>Anthophila</taxon>
        <taxon>Apidae</taxon>
        <taxon>Melipona</taxon>
    </lineage>
</organism>
<dbReference type="AlphaFoldDB" id="A0AA40G1P3"/>
<dbReference type="EMBL" id="JAHYIQ010000008">
    <property type="protein sequence ID" value="KAK1129355.1"/>
    <property type="molecule type" value="Genomic_DNA"/>
</dbReference>
<evidence type="ECO:0000313" key="1">
    <source>
        <dbReference type="EMBL" id="KAK1129355.1"/>
    </source>
</evidence>
<keyword evidence="2" id="KW-1185">Reference proteome</keyword>
<name>A0AA40G1P3_9HYME</name>
<sequence length="112" mass="13103">MREDKKQRGLHYDRRLAGFWYMDLVQPNVSYLIQANSVIPTEEFNERKCVAGHRGNSKPDGLAILEDEKPKKIEDSMLFLFLLFRAILRHVTVRLDQSNQASQQKSKSKRAR</sequence>
<protein>
    <submittedName>
        <fullName evidence="1">Uncharacterized protein</fullName>
    </submittedName>
</protein>
<evidence type="ECO:0000313" key="2">
    <source>
        <dbReference type="Proteomes" id="UP001177670"/>
    </source>
</evidence>
<gene>
    <name evidence="1" type="ORF">K0M31_019089</name>
</gene>
<comment type="caution">
    <text evidence="1">The sequence shown here is derived from an EMBL/GenBank/DDBJ whole genome shotgun (WGS) entry which is preliminary data.</text>
</comment>
<dbReference type="Proteomes" id="UP001177670">
    <property type="component" value="Unassembled WGS sequence"/>
</dbReference>
<proteinExistence type="predicted"/>
<accession>A0AA40G1P3</accession>
<reference evidence="1" key="1">
    <citation type="submission" date="2021-10" db="EMBL/GenBank/DDBJ databases">
        <title>Melipona bicolor Genome sequencing and assembly.</title>
        <authorList>
            <person name="Araujo N.S."/>
            <person name="Arias M.C."/>
        </authorList>
    </citation>
    <scope>NUCLEOTIDE SEQUENCE</scope>
    <source>
        <strain evidence="1">USP_2M_L1-L4_2017</strain>
        <tissue evidence="1">Whole body</tissue>
    </source>
</reference>